<dbReference type="AlphaFoldDB" id="A0A1I7T5G6"/>
<reference evidence="6" key="1">
    <citation type="submission" date="2016-11" db="UniProtKB">
        <authorList>
            <consortium name="WormBaseParasite"/>
        </authorList>
    </citation>
    <scope>IDENTIFICATION</scope>
</reference>
<dbReference type="Gene3D" id="1.50.10.10">
    <property type="match status" value="1"/>
</dbReference>
<dbReference type="GO" id="GO:0005993">
    <property type="term" value="P:trehalose catabolic process"/>
    <property type="evidence" value="ECO:0007669"/>
    <property type="project" value="TreeGrafter"/>
</dbReference>
<evidence type="ECO:0000256" key="4">
    <source>
        <dbReference type="ARBA" id="ARBA00030473"/>
    </source>
</evidence>
<dbReference type="STRING" id="1561998.A0A1I7T5G6"/>
<protein>
    <recommendedName>
        <fullName evidence="3">Trehalase</fullName>
        <ecNumber evidence="2">3.2.1.28</ecNumber>
    </recommendedName>
    <alternativeName>
        <fullName evidence="4">Alpha,alpha-trehalase</fullName>
    </alternativeName>
</protein>
<evidence type="ECO:0000313" key="6">
    <source>
        <dbReference type="WBParaSite" id="Csp11.Scaffold512.g2582.t1"/>
    </source>
</evidence>
<accession>A0A1I7T5G6</accession>
<dbReference type="GO" id="GO:0004555">
    <property type="term" value="F:alpha,alpha-trehalase activity"/>
    <property type="evidence" value="ECO:0007669"/>
    <property type="project" value="UniProtKB-EC"/>
</dbReference>
<organism evidence="5 6">
    <name type="scientific">Caenorhabditis tropicalis</name>
    <dbReference type="NCBI Taxonomy" id="1561998"/>
    <lineage>
        <taxon>Eukaryota</taxon>
        <taxon>Metazoa</taxon>
        <taxon>Ecdysozoa</taxon>
        <taxon>Nematoda</taxon>
        <taxon>Chromadorea</taxon>
        <taxon>Rhabditida</taxon>
        <taxon>Rhabditina</taxon>
        <taxon>Rhabditomorpha</taxon>
        <taxon>Rhabditoidea</taxon>
        <taxon>Rhabditidae</taxon>
        <taxon>Peloderinae</taxon>
        <taxon>Caenorhabditis</taxon>
    </lineage>
</organism>
<dbReference type="eggNOG" id="KOG0602">
    <property type="taxonomic scope" value="Eukaryota"/>
</dbReference>
<keyword evidence="5" id="KW-1185">Reference proteome</keyword>
<evidence type="ECO:0000313" key="5">
    <source>
        <dbReference type="Proteomes" id="UP000095282"/>
    </source>
</evidence>
<dbReference type="Pfam" id="PF01204">
    <property type="entry name" value="Trehalase"/>
    <property type="match status" value="1"/>
</dbReference>
<sequence length="125" mass="14202">MTRGFVKCECILTFQGFAIASRWVMGNFRVYYETGHMWEKYNVIGSYPQPGSGGEYDVQDGFGWTNGAILDLLLTYNDRLFVPENFVNASTSATTPSVPTTTRAAYLQTSWIFFLPTLIYHLFVL</sequence>
<dbReference type="InterPro" id="IPR012341">
    <property type="entry name" value="6hp_glycosidase-like_sf"/>
</dbReference>
<proteinExistence type="inferred from homology"/>
<dbReference type="PANTHER" id="PTHR23403:SF5">
    <property type="entry name" value="TREHALASE"/>
    <property type="match status" value="1"/>
</dbReference>
<dbReference type="InterPro" id="IPR008928">
    <property type="entry name" value="6-hairpin_glycosidase_sf"/>
</dbReference>
<dbReference type="EC" id="3.2.1.28" evidence="2"/>
<dbReference type="WBParaSite" id="Csp11.Scaffold512.g2582.t1">
    <property type="protein sequence ID" value="Csp11.Scaffold512.g2582.t1"/>
    <property type="gene ID" value="Csp11.Scaffold512.g2582"/>
</dbReference>
<evidence type="ECO:0000256" key="2">
    <source>
        <dbReference type="ARBA" id="ARBA00012757"/>
    </source>
</evidence>
<dbReference type="Proteomes" id="UP000095282">
    <property type="component" value="Unplaced"/>
</dbReference>
<evidence type="ECO:0000256" key="1">
    <source>
        <dbReference type="ARBA" id="ARBA00005615"/>
    </source>
</evidence>
<dbReference type="InterPro" id="IPR001661">
    <property type="entry name" value="Glyco_hydro_37"/>
</dbReference>
<dbReference type="PANTHER" id="PTHR23403">
    <property type="entry name" value="TREHALASE"/>
    <property type="match status" value="1"/>
</dbReference>
<evidence type="ECO:0000256" key="3">
    <source>
        <dbReference type="ARBA" id="ARBA00019905"/>
    </source>
</evidence>
<name>A0A1I7T5G6_9PELO</name>
<comment type="similarity">
    <text evidence="1">Belongs to the glycosyl hydrolase 37 family.</text>
</comment>
<dbReference type="SUPFAM" id="SSF48208">
    <property type="entry name" value="Six-hairpin glycosidases"/>
    <property type="match status" value="1"/>
</dbReference>